<feature type="domain" description="Cry1Ac-like" evidence="10">
    <location>
        <begin position="1128"/>
        <end position="1205"/>
    </location>
</feature>
<feature type="domain" description="Pesticidal crystal protein" evidence="7">
    <location>
        <begin position="540"/>
        <end position="687"/>
    </location>
</feature>
<dbReference type="Pfam" id="PF00555">
    <property type="entry name" value="Endotoxin_M"/>
    <property type="match status" value="1"/>
</dbReference>
<dbReference type="EMBL" id="KC156703">
    <property type="protein sequence ID" value="AGU13868.1"/>
    <property type="molecule type" value="Genomic_DNA"/>
</dbReference>
<dbReference type="InterPro" id="IPR008979">
    <property type="entry name" value="Galactose-bd-like_sf"/>
</dbReference>
<evidence type="ECO:0000256" key="2">
    <source>
        <dbReference type="ARBA" id="ARBA00022656"/>
    </source>
</evidence>
<dbReference type="InterPro" id="IPR041587">
    <property type="entry name" value="Cry_V"/>
</dbReference>
<dbReference type="PANTHER" id="PTHR37003:SF2">
    <property type="entry name" value="PESTICIDAL CRYSTAL PROTEIN N-TERMINAL DOMAIN-CONTAINING PROTEIN"/>
    <property type="match status" value="1"/>
</dbReference>
<comment type="similarity">
    <text evidence="1">Belongs to the delta endotoxin family.</text>
</comment>
<feature type="domain" description="Pesticidal crystal protein Cry" evidence="9">
    <location>
        <begin position="941"/>
        <end position="1008"/>
    </location>
</feature>
<reference evidence="11" key="1">
    <citation type="submission" date="2012-11" db="EMBL/GenBank/DDBJ databases">
        <title>Pesticidal proteins from microbes.</title>
        <authorList>
            <person name="Sampson K.S."/>
        </authorList>
    </citation>
    <scope>NUCLEOTIDE SEQUENCE</scope>
    <source>
        <strain evidence="11">ARP218</strain>
    </source>
</reference>
<evidence type="ECO:0000313" key="11">
    <source>
        <dbReference type="EMBL" id="AGU13868.1"/>
    </source>
</evidence>
<dbReference type="Gene3D" id="2.100.10.10">
    <property type="entry name" value="Pesticidal crystal protein, central domain"/>
    <property type="match status" value="1"/>
</dbReference>
<evidence type="ECO:0000256" key="3">
    <source>
        <dbReference type="ARBA" id="ARBA00022969"/>
    </source>
</evidence>
<dbReference type="GO" id="GO:0030435">
    <property type="term" value="P:sporulation resulting in formation of a cellular spore"/>
    <property type="evidence" value="ECO:0007669"/>
    <property type="project" value="UniProtKB-KW"/>
</dbReference>
<keyword evidence="4" id="KW-0843">Virulence</keyword>
<dbReference type="Gene3D" id="2.60.120.260">
    <property type="entry name" value="Galactose-binding domain-like"/>
    <property type="match status" value="2"/>
</dbReference>
<evidence type="ECO:0000259" key="8">
    <source>
        <dbReference type="Pfam" id="PF03945"/>
    </source>
</evidence>
<feature type="domain" description="Pesticidal crystal protein" evidence="8">
    <location>
        <begin position="77"/>
        <end position="302"/>
    </location>
</feature>
<accession>U5KS18</accession>
<feature type="domain" description="Pesticidal crystal protein" evidence="6">
    <location>
        <begin position="310"/>
        <end position="530"/>
    </location>
</feature>
<evidence type="ECO:0000259" key="7">
    <source>
        <dbReference type="Pfam" id="PF03944"/>
    </source>
</evidence>
<dbReference type="GO" id="GO:0005102">
    <property type="term" value="F:signaling receptor binding"/>
    <property type="evidence" value="ECO:0007669"/>
    <property type="project" value="InterPro"/>
</dbReference>
<dbReference type="SUPFAM" id="SSF49785">
    <property type="entry name" value="Galactose-binding domain-like"/>
    <property type="match status" value="1"/>
</dbReference>
<dbReference type="InterPro" id="IPR048645">
    <property type="entry name" value="Cry1Ac-like_dom-VII"/>
</dbReference>
<dbReference type="InterPro" id="IPR036399">
    <property type="entry name" value="Pest_cryst_cen_dom_sf"/>
</dbReference>
<dbReference type="InterPro" id="IPR038979">
    <property type="entry name" value="Pest_crys"/>
</dbReference>
<evidence type="ECO:0000256" key="1">
    <source>
        <dbReference type="ARBA" id="ARBA00007819"/>
    </source>
</evidence>
<dbReference type="Pfam" id="PF21463">
    <property type="entry name" value="Cry1Ac_dom-VII"/>
    <property type="match status" value="1"/>
</dbReference>
<dbReference type="GO" id="GO:0001907">
    <property type="term" value="P:symbiont-mediated killing of host cell"/>
    <property type="evidence" value="ECO:0007669"/>
    <property type="project" value="InterPro"/>
</dbReference>
<name>U5KS18_BACTU</name>
<evidence type="ECO:0000256" key="4">
    <source>
        <dbReference type="ARBA" id="ARBA00023026"/>
    </source>
</evidence>
<dbReference type="SUPFAM" id="SSF51096">
    <property type="entry name" value="delta-Endotoxin (insectocide), middle domain"/>
    <property type="match status" value="1"/>
</dbReference>
<evidence type="ECO:0000256" key="5">
    <source>
        <dbReference type="ARBA" id="ARBA00029653"/>
    </source>
</evidence>
<evidence type="ECO:0000259" key="6">
    <source>
        <dbReference type="Pfam" id="PF00555"/>
    </source>
</evidence>
<dbReference type="InterPro" id="IPR005638">
    <property type="entry name" value="Pest_crys_dom-III"/>
</dbReference>
<dbReference type="InterPro" id="IPR001178">
    <property type="entry name" value="Pest_cryst_dom_II"/>
</dbReference>
<dbReference type="InterPro" id="IPR036716">
    <property type="entry name" value="Pest_crys_N_sf"/>
</dbReference>
<dbReference type="Pfam" id="PF17997">
    <property type="entry name" value="Cry1Ac_D5"/>
    <property type="match status" value="2"/>
</dbReference>
<feature type="domain" description="Pesticidal crystal protein Cry" evidence="9">
    <location>
        <begin position="767"/>
        <end position="909"/>
    </location>
</feature>
<keyword evidence="3" id="KW-0749">Sporulation</keyword>
<keyword evidence="2" id="KW-0800">Toxin</keyword>
<proteinExistence type="inferred from homology"/>
<dbReference type="Gene3D" id="1.20.190.10">
    <property type="entry name" value="Pesticidal crystal protein, N-terminal domain"/>
    <property type="match status" value="1"/>
</dbReference>
<evidence type="ECO:0000259" key="9">
    <source>
        <dbReference type="Pfam" id="PF17997"/>
    </source>
</evidence>
<evidence type="ECO:0000259" key="10">
    <source>
        <dbReference type="Pfam" id="PF21463"/>
    </source>
</evidence>
<organism evidence="11">
    <name type="scientific">Bacillus thuringiensis</name>
    <dbReference type="NCBI Taxonomy" id="1428"/>
    <lineage>
        <taxon>Bacteria</taxon>
        <taxon>Bacillati</taxon>
        <taxon>Bacillota</taxon>
        <taxon>Bacilli</taxon>
        <taxon>Bacillales</taxon>
        <taxon>Bacillaceae</taxon>
        <taxon>Bacillus</taxon>
        <taxon>Bacillus cereus group</taxon>
    </lineage>
</organism>
<dbReference type="CDD" id="cd04085">
    <property type="entry name" value="delta_endotoxin_C"/>
    <property type="match status" value="1"/>
</dbReference>
<dbReference type="SUPFAM" id="SSF56849">
    <property type="entry name" value="delta-Endotoxin (insectocide), N-terminal domain"/>
    <property type="match status" value="1"/>
</dbReference>
<dbReference type="Pfam" id="PF03945">
    <property type="entry name" value="Endotoxin_N"/>
    <property type="match status" value="1"/>
</dbReference>
<protein>
    <recommendedName>
        <fullName evidence="5">Crystaline entomocidal protoxin</fullName>
    </recommendedName>
</protein>
<dbReference type="Pfam" id="PF03944">
    <property type="entry name" value="Endotoxin_C"/>
    <property type="match status" value="1"/>
</dbReference>
<sequence length="1301" mass="146598">MNQNYNNNEYEIKDTDTMGYQSRYPLANTPGAELQQMNYKDWMDRCTNGESIDVFGDTAGAVRNTLIIGTGVAWALLGLIPVVGGPASAIAGLFNVLLPYWWPEQAGPPGTPQAQYTWKQLMAGAEDITNKKIQESAKSYATAQWQRVQTYQADFTQARCDWIQDQNNEIKKSRLQDAFDDFNDELQGSMPFFRVQGFEVQMLSMYAQAANMHLLLLRDVVQNGLSWGFLQSEVDRYYLNLNPQGNQGLLQLLGTYTNYCIDWYNKGLQEQYATGYWSKFNNFRITMTITVLDTVSVWPTFDPKHYALPTKSQLTRMVYTPKVGETAASFKPSQPINVIENSIVASPRLFAWLIEVEMVNNQYNYVQYYKQTFQNTLRDTQWSISKGTTSGGISTNTLTIPSPQSQDDVWKIKNYFRDDTGNGSHDDKTVTGWTYSFTKSLDQTFFIGNRGYSITRLLGLPCRGNDSGICDPCDFENPCENELPNTTMPCEDKQLYSHRLSYLGAGERNYYDAPPALTYFGYGWTHVSADAHNLVDVKKITQIPAVKGSSISGDARVVKGSGSTGGDLIKLSAGGSVTVKVTMPISVSKQTQWYQIRMRYANDETNLLRLVVKSDFEEWSRVQQLPGTYLGEELIFQSFAYRNLVDGIATYEEKYILELTLENLGNPNDIDINTNLLIDKIEFIPIEGSVGEYKANQAVEEARKVVNALFTGAAKNALKLNVTDYAVDQASNLVECVSDEFHAQEKMILLDQVKFAKRLSQTRNLLHYGDFESSNWSGENGWKTSHHVHVTANNPIFKGRYLHMPGATSSQFSNTVYPTYIYQKVDESKLKSYTRYLVRGFVGNSKDLELLVERYGKDVHVEMDVPNDIRYSLPMNECGGFDRCKSASDQTRTPHTCTCKDTTSMHTDCQCQNKVNRTSADMYTNGSPSSVMYADGFHAHKSCGCKNNDRYQNGTHPQKSCECKDPHVFSYHIDTGCVDQEENLGLWFALKVASENGVANIDNLEIIEAQPLTGEALARVKKREQKWKQEMAQKRLQTDKAVQAAQGAIQPLFTNAQYNRLQFETLFPQIVNAEMLVQQIPYMYHPFLSGALPTVPGMNFEIIQRLLALTGNARGLYEQRNLVRNGTFSSGTGNWHVTEGVKVQPLQNTSVLVLSEWNQEASQQLHIDPDRGYVLRVTARKEGGGKGTVTMSDCAAYTETLTFTSCDFNTFGSQTMTSGTLSGFVTKTLEIFPDTDRIRIDMGETEGTFQIESVELICMEQMEDDLYDMAGNLEEEMLDLGIENINAVTNKMCFSWDIQCP</sequence>
<dbReference type="GO" id="GO:0090729">
    <property type="term" value="F:toxin activity"/>
    <property type="evidence" value="ECO:0007669"/>
    <property type="project" value="UniProtKB-KW"/>
</dbReference>
<dbReference type="InterPro" id="IPR005639">
    <property type="entry name" value="Pest_crys_dom_I"/>
</dbReference>
<dbReference type="PANTHER" id="PTHR37003">
    <property type="entry name" value="ENDOTOXIN_N DOMAIN-CONTAINING PROTEIN-RELATED"/>
    <property type="match status" value="1"/>
</dbReference>